<keyword evidence="2" id="KW-0012">Acyltransferase</keyword>
<dbReference type="CDD" id="cd04301">
    <property type="entry name" value="NAT_SF"/>
    <property type="match status" value="1"/>
</dbReference>
<gene>
    <name evidence="4" type="ORF">psyc5s11_49480</name>
</gene>
<dbReference type="PANTHER" id="PTHR43877:SF2">
    <property type="entry name" value="AMINOALKYLPHOSPHONATE N-ACETYLTRANSFERASE-RELATED"/>
    <property type="match status" value="1"/>
</dbReference>
<dbReference type="InterPro" id="IPR000182">
    <property type="entry name" value="GNAT_dom"/>
</dbReference>
<evidence type="ECO:0000313" key="4">
    <source>
        <dbReference type="EMBL" id="BCZ48881.1"/>
    </source>
</evidence>
<evidence type="ECO:0000256" key="2">
    <source>
        <dbReference type="ARBA" id="ARBA00023315"/>
    </source>
</evidence>
<evidence type="ECO:0000313" key="5">
    <source>
        <dbReference type="Proteomes" id="UP000824633"/>
    </source>
</evidence>
<evidence type="ECO:0000259" key="3">
    <source>
        <dbReference type="PROSITE" id="PS51186"/>
    </source>
</evidence>
<protein>
    <submittedName>
        <fullName evidence="4">N-acetyltransferase</fullName>
    </submittedName>
</protein>
<dbReference type="Pfam" id="PF00583">
    <property type="entry name" value="Acetyltransf_1"/>
    <property type="match status" value="1"/>
</dbReference>
<accession>A0ABM7TA89</accession>
<evidence type="ECO:0000256" key="1">
    <source>
        <dbReference type="ARBA" id="ARBA00022679"/>
    </source>
</evidence>
<dbReference type="EMBL" id="AP024849">
    <property type="protein sequence ID" value="BCZ48881.1"/>
    <property type="molecule type" value="Genomic_DNA"/>
</dbReference>
<reference evidence="5" key="1">
    <citation type="submission" date="2021-07" db="EMBL/GenBank/DDBJ databases">
        <title>Complete genome sequencing of a Clostridium isolate.</title>
        <authorList>
            <person name="Ueki A."/>
            <person name="Tonouchi A."/>
        </authorList>
    </citation>
    <scope>NUCLEOTIDE SEQUENCE [LARGE SCALE GENOMIC DNA]</scope>
    <source>
        <strain evidence="5">C5S11</strain>
    </source>
</reference>
<keyword evidence="5" id="KW-1185">Reference proteome</keyword>
<name>A0ABM7TA89_9CLOT</name>
<sequence length="149" mass="16815">MRITETQPNTQDAIDLMKKLSENLKLITGDSGKNSFNSNDVCVPRSLFVVAYNEYGEAIGCGAIRPINQDVAEVKRMFAKTKAIGVGSEILHHLENQAQKLGYSAIWLETRLINKRAVSFYEKKGYHRISNYGKYVNKPEAVCFEKNII</sequence>
<dbReference type="Gene3D" id="3.40.630.30">
    <property type="match status" value="1"/>
</dbReference>
<dbReference type="InterPro" id="IPR050832">
    <property type="entry name" value="Bact_Acetyltransf"/>
</dbReference>
<dbReference type="SUPFAM" id="SSF55729">
    <property type="entry name" value="Acyl-CoA N-acyltransferases (Nat)"/>
    <property type="match status" value="1"/>
</dbReference>
<dbReference type="InterPro" id="IPR016181">
    <property type="entry name" value="Acyl_CoA_acyltransferase"/>
</dbReference>
<proteinExistence type="predicted"/>
<feature type="domain" description="N-acetyltransferase" evidence="3">
    <location>
        <begin position="1"/>
        <end position="149"/>
    </location>
</feature>
<dbReference type="PROSITE" id="PS51186">
    <property type="entry name" value="GNAT"/>
    <property type="match status" value="1"/>
</dbReference>
<organism evidence="4 5">
    <name type="scientific">Clostridium gelidum</name>
    <dbReference type="NCBI Taxonomy" id="704125"/>
    <lineage>
        <taxon>Bacteria</taxon>
        <taxon>Bacillati</taxon>
        <taxon>Bacillota</taxon>
        <taxon>Clostridia</taxon>
        <taxon>Eubacteriales</taxon>
        <taxon>Clostridiaceae</taxon>
        <taxon>Clostridium</taxon>
    </lineage>
</organism>
<dbReference type="RefSeq" id="WP_224035114.1">
    <property type="nucleotide sequence ID" value="NZ_AP024849.1"/>
</dbReference>
<dbReference type="Proteomes" id="UP000824633">
    <property type="component" value="Chromosome"/>
</dbReference>
<keyword evidence="1" id="KW-0808">Transferase</keyword>
<dbReference type="PANTHER" id="PTHR43877">
    <property type="entry name" value="AMINOALKYLPHOSPHONATE N-ACETYLTRANSFERASE-RELATED-RELATED"/>
    <property type="match status" value="1"/>
</dbReference>